<name>A0A329E7L9_VIBDI</name>
<reference evidence="1 2" key="1">
    <citation type="submission" date="2018-06" db="EMBL/GenBank/DDBJ databases">
        <title>Freshwater and sediment microbial communities from various areas in North America, analyzing microbe dynamics in response to fracking.</title>
        <authorList>
            <person name="Lamendella R."/>
        </authorList>
    </citation>
    <scope>NUCLEOTIDE SEQUENCE [LARGE SCALE GENOMIC DNA]</scope>
    <source>
        <strain evidence="1 2">99A</strain>
    </source>
</reference>
<dbReference type="Proteomes" id="UP000248729">
    <property type="component" value="Unassembled WGS sequence"/>
</dbReference>
<evidence type="ECO:0000313" key="2">
    <source>
        <dbReference type="Proteomes" id="UP000248729"/>
    </source>
</evidence>
<protein>
    <submittedName>
        <fullName evidence="1">Uncharacterized protein</fullName>
    </submittedName>
</protein>
<dbReference type="AlphaFoldDB" id="A0A329E7L9"/>
<proteinExistence type="predicted"/>
<comment type="caution">
    <text evidence="1">The sequence shown here is derived from an EMBL/GenBank/DDBJ whole genome shotgun (WGS) entry which is preliminary data.</text>
</comment>
<dbReference type="EMBL" id="QLTR01000014">
    <property type="protein sequence ID" value="RAS62658.1"/>
    <property type="molecule type" value="Genomic_DNA"/>
</dbReference>
<evidence type="ECO:0000313" key="1">
    <source>
        <dbReference type="EMBL" id="RAS62658.1"/>
    </source>
</evidence>
<organism evidence="1 2">
    <name type="scientific">Vibrio diazotrophicus</name>
    <dbReference type="NCBI Taxonomy" id="685"/>
    <lineage>
        <taxon>Bacteria</taxon>
        <taxon>Pseudomonadati</taxon>
        <taxon>Pseudomonadota</taxon>
        <taxon>Gammaproteobacteria</taxon>
        <taxon>Vibrionales</taxon>
        <taxon>Vibrionaceae</taxon>
        <taxon>Vibrio</taxon>
    </lineage>
</organism>
<sequence length="72" mass="8328">MSDEDIITNLTRKLEQAEADKQAAIEFHITAFAKEIWSEQLKHYKSQKVMPLTMANQYILKVSGNHHGQKED</sequence>
<accession>A0A329E7L9</accession>
<gene>
    <name evidence="1" type="ORF">DET48_11453</name>
</gene>
<dbReference type="RefSeq" id="WP_112404102.1">
    <property type="nucleotide sequence ID" value="NZ_QLTR01000014.1"/>
</dbReference>